<dbReference type="EMBL" id="CAXIEN010000076">
    <property type="protein sequence ID" value="CAL1274413.1"/>
    <property type="molecule type" value="Genomic_DNA"/>
</dbReference>
<accession>A0AAV1ZRD6</accession>
<evidence type="ECO:0000313" key="1">
    <source>
        <dbReference type="EMBL" id="CAL1274413.1"/>
    </source>
</evidence>
<reference evidence="1 2" key="1">
    <citation type="submission" date="2024-04" db="EMBL/GenBank/DDBJ databases">
        <authorList>
            <person name="Rising A."/>
            <person name="Reimegard J."/>
            <person name="Sonavane S."/>
            <person name="Akerstrom W."/>
            <person name="Nylinder S."/>
            <person name="Hedman E."/>
            <person name="Kallberg Y."/>
        </authorList>
    </citation>
    <scope>NUCLEOTIDE SEQUENCE [LARGE SCALE GENOMIC DNA]</scope>
</reference>
<sequence>MFLIYPESKADITTASVIDCMLRFKESSNRRISNLASVFLQDYCTSDQIQNTRILSSTYSTLPRINIDDIYSISDIYQSSKFL</sequence>
<dbReference type="Proteomes" id="UP001497382">
    <property type="component" value="Unassembled WGS sequence"/>
</dbReference>
<gene>
    <name evidence="1" type="ORF">LARSCL_LOCUS7451</name>
</gene>
<dbReference type="PANTHER" id="PTHR46263:SF1">
    <property type="entry name" value="ARMADILLO REPEAT-CONTAINING PROTEIN 7"/>
    <property type="match status" value="1"/>
</dbReference>
<name>A0AAV1ZRD6_9ARAC</name>
<organism evidence="1 2">
    <name type="scientific">Larinioides sclopetarius</name>
    <dbReference type="NCBI Taxonomy" id="280406"/>
    <lineage>
        <taxon>Eukaryota</taxon>
        <taxon>Metazoa</taxon>
        <taxon>Ecdysozoa</taxon>
        <taxon>Arthropoda</taxon>
        <taxon>Chelicerata</taxon>
        <taxon>Arachnida</taxon>
        <taxon>Araneae</taxon>
        <taxon>Araneomorphae</taxon>
        <taxon>Entelegynae</taxon>
        <taxon>Araneoidea</taxon>
        <taxon>Araneidae</taxon>
        <taxon>Larinioides</taxon>
    </lineage>
</organism>
<dbReference type="PANTHER" id="PTHR46263">
    <property type="entry name" value="ARMADILLO REPEAT-CONTAINING PROTEIN 7"/>
    <property type="match status" value="1"/>
</dbReference>
<comment type="caution">
    <text evidence="1">The sequence shown here is derived from an EMBL/GenBank/DDBJ whole genome shotgun (WGS) entry which is preliminary data.</text>
</comment>
<protein>
    <submittedName>
        <fullName evidence="1">Uncharacterized protein</fullName>
    </submittedName>
</protein>
<proteinExistence type="predicted"/>
<dbReference type="InterPro" id="IPR042462">
    <property type="entry name" value="ARMC7"/>
</dbReference>
<dbReference type="AlphaFoldDB" id="A0AAV1ZRD6"/>
<evidence type="ECO:0000313" key="2">
    <source>
        <dbReference type="Proteomes" id="UP001497382"/>
    </source>
</evidence>
<keyword evidence="2" id="KW-1185">Reference proteome</keyword>